<dbReference type="EMBL" id="NATQ01000023">
    <property type="protein sequence ID" value="OQX90862.1"/>
    <property type="molecule type" value="Genomic_DNA"/>
</dbReference>
<feature type="domain" description="DNA polymerase III beta sliding clamp central" evidence="11">
    <location>
        <begin position="103"/>
        <end position="216"/>
    </location>
</feature>
<evidence type="ECO:0000256" key="7">
    <source>
        <dbReference type="ARBA" id="ARBA00022932"/>
    </source>
</evidence>
<feature type="domain" description="DNA polymerase III beta sliding clamp C-terminal" evidence="12">
    <location>
        <begin position="218"/>
        <end position="337"/>
    </location>
</feature>
<keyword evidence="6 9" id="KW-0235">DNA replication</keyword>
<keyword evidence="7 9" id="KW-0239">DNA-directed DNA polymerase</keyword>
<dbReference type="GO" id="GO:0005737">
    <property type="term" value="C:cytoplasm"/>
    <property type="evidence" value="ECO:0007669"/>
    <property type="project" value="UniProtKB-SubCell"/>
</dbReference>
<evidence type="ECO:0000256" key="9">
    <source>
        <dbReference type="PIRNR" id="PIRNR000804"/>
    </source>
</evidence>
<evidence type="ECO:0000256" key="5">
    <source>
        <dbReference type="ARBA" id="ARBA00022695"/>
    </source>
</evidence>
<dbReference type="InterPro" id="IPR046938">
    <property type="entry name" value="DNA_clamp_sf"/>
</dbReference>
<accession>A0A1W9S2H9</accession>
<dbReference type="InterPro" id="IPR001001">
    <property type="entry name" value="DNA_polIII_beta"/>
</dbReference>
<comment type="caution">
    <text evidence="13">The sequence shown here is derived from an EMBL/GenBank/DDBJ whole genome shotgun (WGS) entry which is preliminary data.</text>
</comment>
<dbReference type="Proteomes" id="UP000192611">
    <property type="component" value="Unassembled WGS sequence"/>
</dbReference>
<evidence type="ECO:0000256" key="3">
    <source>
        <dbReference type="ARBA" id="ARBA00022490"/>
    </source>
</evidence>
<dbReference type="GO" id="GO:0003887">
    <property type="term" value="F:DNA-directed DNA polymerase activity"/>
    <property type="evidence" value="ECO:0007669"/>
    <property type="project" value="UniProtKB-UniRule"/>
</dbReference>
<evidence type="ECO:0000256" key="6">
    <source>
        <dbReference type="ARBA" id="ARBA00022705"/>
    </source>
</evidence>
<evidence type="ECO:0000259" key="10">
    <source>
        <dbReference type="Pfam" id="PF00712"/>
    </source>
</evidence>
<evidence type="ECO:0000259" key="12">
    <source>
        <dbReference type="Pfam" id="PF02768"/>
    </source>
</evidence>
<dbReference type="Gene3D" id="3.10.150.10">
    <property type="entry name" value="DNA Polymerase III, subunit A, domain 2"/>
    <property type="match status" value="1"/>
</dbReference>
<dbReference type="NCBIfam" id="TIGR00663">
    <property type="entry name" value="dnan"/>
    <property type="match status" value="1"/>
</dbReference>
<comment type="similarity">
    <text evidence="2 9">Belongs to the beta sliding clamp family.</text>
</comment>
<keyword evidence="5 9" id="KW-0548">Nucleotidyltransferase</keyword>
<dbReference type="GO" id="GO:0003677">
    <property type="term" value="F:DNA binding"/>
    <property type="evidence" value="ECO:0007669"/>
    <property type="project" value="UniProtKB-UniRule"/>
</dbReference>
<dbReference type="InterPro" id="IPR022635">
    <property type="entry name" value="DNA_polIII_beta_C"/>
</dbReference>
<dbReference type="Pfam" id="PF02768">
    <property type="entry name" value="DNA_pol3_beta_3"/>
    <property type="match status" value="1"/>
</dbReference>
<dbReference type="Pfam" id="PF02767">
    <property type="entry name" value="DNA_pol3_beta_2"/>
    <property type="match status" value="1"/>
</dbReference>
<dbReference type="CDD" id="cd00140">
    <property type="entry name" value="beta_clamp"/>
    <property type="match status" value="1"/>
</dbReference>
<dbReference type="AlphaFoldDB" id="A0A1W9S2H9"/>
<evidence type="ECO:0000256" key="2">
    <source>
        <dbReference type="ARBA" id="ARBA00010752"/>
    </source>
</evidence>
<dbReference type="PANTHER" id="PTHR30478">
    <property type="entry name" value="DNA POLYMERASE III SUBUNIT BETA"/>
    <property type="match status" value="1"/>
</dbReference>
<organism evidence="13 14">
    <name type="scientific">Candidatus Coatesbacteria bacterium 4484_99</name>
    <dbReference type="NCBI Taxonomy" id="1970774"/>
    <lineage>
        <taxon>Bacteria</taxon>
        <taxon>Candidatus Coatesiibacteriota</taxon>
    </lineage>
</organism>
<comment type="subcellular location">
    <subcellularLocation>
        <location evidence="1 9">Cytoplasm</location>
    </subcellularLocation>
</comment>
<evidence type="ECO:0000256" key="1">
    <source>
        <dbReference type="ARBA" id="ARBA00004496"/>
    </source>
</evidence>
<dbReference type="GO" id="GO:0008408">
    <property type="term" value="F:3'-5' exonuclease activity"/>
    <property type="evidence" value="ECO:0007669"/>
    <property type="project" value="InterPro"/>
</dbReference>
<dbReference type="SUPFAM" id="SSF55979">
    <property type="entry name" value="DNA clamp"/>
    <property type="match status" value="3"/>
</dbReference>
<keyword evidence="3 9" id="KW-0963">Cytoplasm</keyword>
<evidence type="ECO:0000313" key="14">
    <source>
        <dbReference type="Proteomes" id="UP000192611"/>
    </source>
</evidence>
<gene>
    <name evidence="13" type="ORF">B6D57_01770</name>
</gene>
<name>A0A1W9S2H9_9BACT</name>
<dbReference type="GO" id="GO:0009360">
    <property type="term" value="C:DNA polymerase III complex"/>
    <property type="evidence" value="ECO:0007669"/>
    <property type="project" value="InterPro"/>
</dbReference>
<dbReference type="SMART" id="SM00480">
    <property type="entry name" value="POL3Bc"/>
    <property type="match status" value="1"/>
</dbReference>
<comment type="function">
    <text evidence="9">Confers DNA tethering and processivity to DNA polymerases and other proteins. Acts as a clamp, forming a ring around DNA (a reaction catalyzed by the clamp-loading complex) which diffuses in an ATP-independent manner freely and bidirectionally along dsDNA. Initially characterized for its ability to contact the catalytic subunit of DNA polymerase III (Pol III), a complex, multichain enzyme responsible for most of the replicative synthesis in bacteria; Pol III exhibits 3'-5' exonuclease proofreading activity. The beta chain is required for initiation of replication as well as for processivity of DNA replication.</text>
</comment>
<dbReference type="PANTHER" id="PTHR30478:SF0">
    <property type="entry name" value="BETA SLIDING CLAMP"/>
    <property type="match status" value="1"/>
</dbReference>
<evidence type="ECO:0000256" key="4">
    <source>
        <dbReference type="ARBA" id="ARBA00022679"/>
    </source>
</evidence>
<evidence type="ECO:0000256" key="8">
    <source>
        <dbReference type="ARBA" id="ARBA00023125"/>
    </source>
</evidence>
<evidence type="ECO:0000259" key="11">
    <source>
        <dbReference type="Pfam" id="PF02767"/>
    </source>
</evidence>
<dbReference type="Pfam" id="PF00712">
    <property type="entry name" value="DNA_pol3_beta"/>
    <property type="match status" value="1"/>
</dbReference>
<feature type="domain" description="DNA polymerase III beta sliding clamp N-terminal" evidence="10">
    <location>
        <begin position="1"/>
        <end position="92"/>
    </location>
</feature>
<keyword evidence="4 9" id="KW-0808">Transferase</keyword>
<dbReference type="PIRSF" id="PIRSF000804">
    <property type="entry name" value="DNA_pol_III_b"/>
    <property type="match status" value="1"/>
</dbReference>
<reference evidence="14" key="1">
    <citation type="submission" date="2017-03" db="EMBL/GenBank/DDBJ databases">
        <title>Novel pathways for hydrocarbon cycling and metabolic interdependencies in hydrothermal sediment communities.</title>
        <authorList>
            <person name="Dombrowski N."/>
            <person name="Seitz K."/>
            <person name="Teske A."/>
            <person name="Baker B."/>
        </authorList>
    </citation>
    <scope>NUCLEOTIDE SEQUENCE [LARGE SCALE GENOMIC DNA]</scope>
</reference>
<sequence length="339" mass="38135">MPILSNMLLRAENGMIDLIGTDLDIYLWKCTDGEIVEDGSITVPSRKLSEIVRGFQSSGSINLKTDGLSLKISYEKAEFRLQGISPEEYPVFPKIDGAVDVEIDGSIVKTMMKETVFAVSEDETRYALNGISFQIEGNRLVTVATDGYMLAYKHSDIDETIEGIVDVIIPTRAAQELIKIIEDEEKVKVSFGEKYVLWQMRQGYLASRLVEGKFPNYRSAIPEKFNYKLVLNRAQFLDKVNLVSMIADERTNQIMLEVAPGLITIRAESPEMGEGSDQMDVEYDGEKFTVAYNANLLKEVLKSFSDDLLQYELVDPIRHGKFSPPGADDHFCIIMPMKV</sequence>
<dbReference type="Gene3D" id="3.70.10.10">
    <property type="match status" value="1"/>
</dbReference>
<proteinExistence type="inferred from homology"/>
<protein>
    <recommendedName>
        <fullName evidence="9">Beta sliding clamp</fullName>
    </recommendedName>
</protein>
<evidence type="ECO:0000313" key="13">
    <source>
        <dbReference type="EMBL" id="OQX90862.1"/>
    </source>
</evidence>
<dbReference type="GO" id="GO:0006271">
    <property type="term" value="P:DNA strand elongation involved in DNA replication"/>
    <property type="evidence" value="ECO:0007669"/>
    <property type="project" value="TreeGrafter"/>
</dbReference>
<keyword evidence="8" id="KW-0238">DNA-binding</keyword>
<comment type="subunit">
    <text evidence="9">Forms a ring-shaped head-to-tail homodimer around DNA.</text>
</comment>
<dbReference type="InterPro" id="IPR022634">
    <property type="entry name" value="DNA_polIII_beta_N"/>
</dbReference>
<dbReference type="InterPro" id="IPR022637">
    <property type="entry name" value="DNA_polIII_beta_cen"/>
</dbReference>